<evidence type="ECO:0000313" key="2">
    <source>
        <dbReference type="Proteomes" id="UP000501690"/>
    </source>
</evidence>
<protein>
    <submittedName>
        <fullName evidence="1">Uncharacterized protein</fullName>
    </submittedName>
</protein>
<keyword evidence="2" id="KW-1185">Reference proteome</keyword>
<reference evidence="1 2" key="1">
    <citation type="submission" date="2019-04" db="EMBL/GenBank/DDBJ databases">
        <title>An improved genome assembly and genetic linkage map for asparagus bean, Vigna unguiculata ssp. sesquipedialis.</title>
        <authorList>
            <person name="Xia Q."/>
            <person name="Zhang R."/>
            <person name="Dong Y."/>
        </authorList>
    </citation>
    <scope>NUCLEOTIDE SEQUENCE [LARGE SCALE GENOMIC DNA]</scope>
    <source>
        <tissue evidence="1">Leaf</tissue>
    </source>
</reference>
<gene>
    <name evidence="1" type="ORF">DEO72_LG8g2541</name>
</gene>
<dbReference type="EMBL" id="CP039352">
    <property type="protein sequence ID" value="QCE04505.1"/>
    <property type="molecule type" value="Genomic_DNA"/>
</dbReference>
<name>A0A4D6MX96_VIGUN</name>
<accession>A0A4D6MX96</accession>
<organism evidence="1 2">
    <name type="scientific">Vigna unguiculata</name>
    <name type="common">Cowpea</name>
    <dbReference type="NCBI Taxonomy" id="3917"/>
    <lineage>
        <taxon>Eukaryota</taxon>
        <taxon>Viridiplantae</taxon>
        <taxon>Streptophyta</taxon>
        <taxon>Embryophyta</taxon>
        <taxon>Tracheophyta</taxon>
        <taxon>Spermatophyta</taxon>
        <taxon>Magnoliopsida</taxon>
        <taxon>eudicotyledons</taxon>
        <taxon>Gunneridae</taxon>
        <taxon>Pentapetalae</taxon>
        <taxon>rosids</taxon>
        <taxon>fabids</taxon>
        <taxon>Fabales</taxon>
        <taxon>Fabaceae</taxon>
        <taxon>Papilionoideae</taxon>
        <taxon>50 kb inversion clade</taxon>
        <taxon>NPAAA clade</taxon>
        <taxon>indigoferoid/millettioid clade</taxon>
        <taxon>Phaseoleae</taxon>
        <taxon>Vigna</taxon>
    </lineage>
</organism>
<sequence>MGREVLYVKPNSPPPELPGLNVEKLFLYQVITSKAKRCIYVEINDQILISSETRNFVPREWIDNMPLHVQVKRPKGDINRVIFSPTYTMMALVHDNHWWYYALHWESRKLFNCGIMVLKYLELWEPKKKYDGKSMFAYIGEELQQYMFKPTGE</sequence>
<evidence type="ECO:0000313" key="1">
    <source>
        <dbReference type="EMBL" id="QCE04505.1"/>
    </source>
</evidence>
<dbReference type="AlphaFoldDB" id="A0A4D6MX96"/>
<proteinExistence type="predicted"/>
<dbReference type="Proteomes" id="UP000501690">
    <property type="component" value="Linkage Group LG8"/>
</dbReference>